<evidence type="ECO:0008006" key="3">
    <source>
        <dbReference type="Google" id="ProtNLM"/>
    </source>
</evidence>
<dbReference type="SUPFAM" id="SSF158682">
    <property type="entry name" value="TerB-like"/>
    <property type="match status" value="1"/>
</dbReference>
<evidence type="ECO:0000313" key="1">
    <source>
        <dbReference type="EMBL" id="GAA0368573.1"/>
    </source>
</evidence>
<keyword evidence="2" id="KW-1185">Reference proteome</keyword>
<dbReference type="EMBL" id="BAAAEI010000023">
    <property type="protein sequence ID" value="GAA0368573.1"/>
    <property type="molecule type" value="Genomic_DNA"/>
</dbReference>
<dbReference type="InterPro" id="IPR029024">
    <property type="entry name" value="TerB-like"/>
</dbReference>
<dbReference type="Proteomes" id="UP001501757">
    <property type="component" value="Unassembled WGS sequence"/>
</dbReference>
<protein>
    <recommendedName>
        <fullName evidence="3">Co-chaperone DjlA N-terminal domain-containing protein</fullName>
    </recommendedName>
</protein>
<reference evidence="2" key="1">
    <citation type="journal article" date="2019" name="Int. J. Syst. Evol. Microbiol.">
        <title>The Global Catalogue of Microorganisms (GCM) 10K type strain sequencing project: providing services to taxonomists for standard genome sequencing and annotation.</title>
        <authorList>
            <consortium name="The Broad Institute Genomics Platform"/>
            <consortium name="The Broad Institute Genome Sequencing Center for Infectious Disease"/>
            <person name="Wu L."/>
            <person name="Ma J."/>
        </authorList>
    </citation>
    <scope>NUCLEOTIDE SEQUENCE [LARGE SCALE GENOMIC DNA]</scope>
    <source>
        <strain evidence="2">JCM 13378</strain>
    </source>
</reference>
<gene>
    <name evidence="1" type="ORF">GCM10009092_36060</name>
</gene>
<dbReference type="RefSeq" id="WP_343846839.1">
    <property type="nucleotide sequence ID" value="NZ_BAAAEI010000023.1"/>
</dbReference>
<name>A0ABP3HE64_9ALTE</name>
<evidence type="ECO:0000313" key="2">
    <source>
        <dbReference type="Proteomes" id="UP001501757"/>
    </source>
</evidence>
<comment type="caution">
    <text evidence="1">The sequence shown here is derived from an EMBL/GenBank/DDBJ whole genome shotgun (WGS) entry which is preliminary data.</text>
</comment>
<proteinExistence type="predicted"/>
<sequence>MHLVLAILGVVVTILVLLNRLQQGGIDLGWLNPFSWHRRRKFRQEYTLSAAYTLDNPMDVAALFIVGVAKLNGDMSKEQKQRILSLFQSEFHLSEQASVELLSASVHLYGRGDEVLNYPDKVLHRSKSAFSTEQIQSVVFMMNEVAKVEGQPNEAQHKLIEGFEQCFPKLVKASW</sequence>
<organism evidence="1 2">
    <name type="scientific">Bowmanella denitrificans</name>
    <dbReference type="NCBI Taxonomy" id="366582"/>
    <lineage>
        <taxon>Bacteria</taxon>
        <taxon>Pseudomonadati</taxon>
        <taxon>Pseudomonadota</taxon>
        <taxon>Gammaproteobacteria</taxon>
        <taxon>Alteromonadales</taxon>
        <taxon>Alteromonadaceae</taxon>
        <taxon>Bowmanella</taxon>
    </lineage>
</organism>
<accession>A0ABP3HE64</accession>